<gene>
    <name evidence="5" type="ORF">GH714_028491</name>
</gene>
<evidence type="ECO:0000256" key="1">
    <source>
        <dbReference type="ARBA" id="ARBA00001412"/>
    </source>
</evidence>
<dbReference type="Pfam" id="PF01301">
    <property type="entry name" value="Glyco_hydro_35"/>
    <property type="match status" value="1"/>
</dbReference>
<evidence type="ECO:0000313" key="6">
    <source>
        <dbReference type="Proteomes" id="UP000467840"/>
    </source>
</evidence>
<dbReference type="Proteomes" id="UP000467840">
    <property type="component" value="Chromosome 16"/>
</dbReference>
<evidence type="ECO:0000256" key="2">
    <source>
        <dbReference type="ARBA" id="ARBA00009809"/>
    </source>
</evidence>
<accession>A0A6A6LVB4</accession>
<dbReference type="GO" id="GO:0005975">
    <property type="term" value="P:carbohydrate metabolic process"/>
    <property type="evidence" value="ECO:0007669"/>
    <property type="project" value="InterPro"/>
</dbReference>
<feature type="domain" description="Glycoside hydrolase 35 catalytic" evidence="4">
    <location>
        <begin position="45"/>
        <end position="106"/>
    </location>
</feature>
<dbReference type="PRINTS" id="PR00742">
    <property type="entry name" value="GLHYDRLASE35"/>
</dbReference>
<name>A0A6A6LVB4_HEVBR</name>
<dbReference type="EMBL" id="JAAGAX010000009">
    <property type="protein sequence ID" value="KAF2304198.1"/>
    <property type="molecule type" value="Genomic_DNA"/>
</dbReference>
<organism evidence="5 6">
    <name type="scientific">Hevea brasiliensis</name>
    <name type="common">Para rubber tree</name>
    <name type="synonym">Siphonia brasiliensis</name>
    <dbReference type="NCBI Taxonomy" id="3981"/>
    <lineage>
        <taxon>Eukaryota</taxon>
        <taxon>Viridiplantae</taxon>
        <taxon>Streptophyta</taxon>
        <taxon>Embryophyta</taxon>
        <taxon>Tracheophyta</taxon>
        <taxon>Spermatophyta</taxon>
        <taxon>Magnoliopsida</taxon>
        <taxon>eudicotyledons</taxon>
        <taxon>Gunneridae</taxon>
        <taxon>Pentapetalae</taxon>
        <taxon>rosids</taxon>
        <taxon>fabids</taxon>
        <taxon>Malpighiales</taxon>
        <taxon>Euphorbiaceae</taxon>
        <taxon>Crotonoideae</taxon>
        <taxon>Micrandreae</taxon>
        <taxon>Hevea</taxon>
    </lineage>
</organism>
<dbReference type="Gene3D" id="3.20.20.80">
    <property type="entry name" value="Glycosidases"/>
    <property type="match status" value="1"/>
</dbReference>
<comment type="caution">
    <text evidence="5">The sequence shown here is derived from an EMBL/GenBank/DDBJ whole genome shotgun (WGS) entry which is preliminary data.</text>
</comment>
<dbReference type="AlphaFoldDB" id="A0A6A6LVB4"/>
<evidence type="ECO:0000259" key="4">
    <source>
        <dbReference type="Pfam" id="PF01301"/>
    </source>
</evidence>
<evidence type="ECO:0000313" key="5">
    <source>
        <dbReference type="EMBL" id="KAF2304198.1"/>
    </source>
</evidence>
<proteinExistence type="inferred from homology"/>
<reference evidence="5 6" key="1">
    <citation type="journal article" date="2020" name="Mol. Plant">
        <title>The Chromosome-Based Rubber Tree Genome Provides New Insights into Spurge Genome Evolution and Rubber Biosynthesis.</title>
        <authorList>
            <person name="Liu J."/>
            <person name="Shi C."/>
            <person name="Shi C.C."/>
            <person name="Li W."/>
            <person name="Zhang Q.J."/>
            <person name="Zhang Y."/>
            <person name="Li K."/>
            <person name="Lu H.F."/>
            <person name="Shi C."/>
            <person name="Zhu S.T."/>
            <person name="Xiao Z.Y."/>
            <person name="Nan H."/>
            <person name="Yue Y."/>
            <person name="Zhu X.G."/>
            <person name="Wu Y."/>
            <person name="Hong X.N."/>
            <person name="Fan G.Y."/>
            <person name="Tong Y."/>
            <person name="Zhang D."/>
            <person name="Mao C.L."/>
            <person name="Liu Y.L."/>
            <person name="Hao S.J."/>
            <person name="Liu W.Q."/>
            <person name="Lv M.Q."/>
            <person name="Zhang H.B."/>
            <person name="Liu Y."/>
            <person name="Hu-Tang G.R."/>
            <person name="Wang J.P."/>
            <person name="Wang J.H."/>
            <person name="Sun Y.H."/>
            <person name="Ni S.B."/>
            <person name="Chen W.B."/>
            <person name="Zhang X.C."/>
            <person name="Jiao Y.N."/>
            <person name="Eichler E.E."/>
            <person name="Li G.H."/>
            <person name="Liu X."/>
            <person name="Gao L.Z."/>
        </authorList>
    </citation>
    <scope>NUCLEOTIDE SEQUENCE [LARGE SCALE GENOMIC DNA]</scope>
    <source>
        <strain evidence="6">cv. GT1</strain>
        <tissue evidence="5">Leaf</tissue>
    </source>
</reference>
<dbReference type="GO" id="GO:0004565">
    <property type="term" value="F:beta-galactosidase activity"/>
    <property type="evidence" value="ECO:0007669"/>
    <property type="project" value="UniProtKB-EC"/>
</dbReference>
<keyword evidence="6" id="KW-1185">Reference proteome</keyword>
<comment type="similarity">
    <text evidence="2">Belongs to the glycosyl hydrolase 35 family.</text>
</comment>
<dbReference type="SUPFAM" id="SSF51445">
    <property type="entry name" value="(Trans)glycosidases"/>
    <property type="match status" value="1"/>
</dbReference>
<evidence type="ECO:0000256" key="3">
    <source>
        <dbReference type="ARBA" id="ARBA00012756"/>
    </source>
</evidence>
<comment type="catalytic activity">
    <reaction evidence="1">
        <text>Hydrolysis of terminal non-reducing beta-D-galactose residues in beta-D-galactosides.</text>
        <dbReference type="EC" id="3.2.1.23"/>
    </reaction>
</comment>
<protein>
    <recommendedName>
        <fullName evidence="3">beta-galactosidase</fullName>
        <ecNumber evidence="3">3.2.1.23</ecNumber>
    </recommendedName>
</protein>
<dbReference type="PANTHER" id="PTHR23421">
    <property type="entry name" value="BETA-GALACTOSIDASE RELATED"/>
    <property type="match status" value="1"/>
</dbReference>
<dbReference type="InterPro" id="IPR017853">
    <property type="entry name" value="GH"/>
</dbReference>
<sequence>MHLSDFPMRLDNAPGIGLRTDNEIYKNEMKTFTTKIVNILKEAKTFKAWGGKNPYSTAKDLAFSIARFVQAGGVLNNYYMYHGGTNFGPNAGGPYITTSYDYKECLGKEKCCIVVYDATFLVQEPQGINNRPAV</sequence>
<dbReference type="InterPro" id="IPR001944">
    <property type="entry name" value="Glycoside_Hdrlase_35"/>
</dbReference>
<dbReference type="InterPro" id="IPR031330">
    <property type="entry name" value="Gly_Hdrlase_35_cat"/>
</dbReference>
<dbReference type="EC" id="3.2.1.23" evidence="3"/>